<organism evidence="1 2">
    <name type="scientific">Lyngbya aestuarii BL J</name>
    <dbReference type="NCBI Taxonomy" id="1348334"/>
    <lineage>
        <taxon>Bacteria</taxon>
        <taxon>Bacillati</taxon>
        <taxon>Cyanobacteriota</taxon>
        <taxon>Cyanophyceae</taxon>
        <taxon>Oscillatoriophycideae</taxon>
        <taxon>Oscillatoriales</taxon>
        <taxon>Microcoleaceae</taxon>
        <taxon>Lyngbya</taxon>
    </lineage>
</organism>
<dbReference type="EMBL" id="AUZM01000025">
    <property type="protein sequence ID" value="ERT07167.1"/>
    <property type="molecule type" value="Genomic_DNA"/>
</dbReference>
<protein>
    <submittedName>
        <fullName evidence="1">Uncharacterized protein</fullName>
    </submittedName>
</protein>
<dbReference type="AlphaFoldDB" id="U7QIR6"/>
<keyword evidence="2" id="KW-1185">Reference proteome</keyword>
<comment type="caution">
    <text evidence="1">The sequence shown here is derived from an EMBL/GenBank/DDBJ whole genome shotgun (WGS) entry which is preliminary data.</text>
</comment>
<evidence type="ECO:0000313" key="1">
    <source>
        <dbReference type="EMBL" id="ERT07167.1"/>
    </source>
</evidence>
<reference evidence="1 2" key="1">
    <citation type="journal article" date="2013" name="Front. Microbiol.">
        <title>Comparative genomic analyses of the cyanobacterium, Lyngbya aestuarii BL J, a powerful hydrogen producer.</title>
        <authorList>
            <person name="Kothari A."/>
            <person name="Vaughn M."/>
            <person name="Garcia-Pichel F."/>
        </authorList>
    </citation>
    <scope>NUCLEOTIDE SEQUENCE [LARGE SCALE GENOMIC DNA]</scope>
    <source>
        <strain evidence="1 2">BL J</strain>
    </source>
</reference>
<name>U7QIR6_9CYAN</name>
<accession>U7QIR6</accession>
<proteinExistence type="predicted"/>
<gene>
    <name evidence="1" type="ORF">M595_2903</name>
</gene>
<dbReference type="Proteomes" id="UP000017127">
    <property type="component" value="Unassembled WGS sequence"/>
</dbReference>
<evidence type="ECO:0000313" key="2">
    <source>
        <dbReference type="Proteomes" id="UP000017127"/>
    </source>
</evidence>
<sequence>MSITFKVCYTQRVDSKIILIVWNFSLTNLIDKLLKNIELNP</sequence>